<feature type="compositionally biased region" description="Basic and acidic residues" evidence="1">
    <location>
        <begin position="141"/>
        <end position="161"/>
    </location>
</feature>
<organism evidence="2 3">
    <name type="scientific">Vigna mungo</name>
    <name type="common">Black gram</name>
    <name type="synonym">Phaseolus mungo</name>
    <dbReference type="NCBI Taxonomy" id="3915"/>
    <lineage>
        <taxon>Eukaryota</taxon>
        <taxon>Viridiplantae</taxon>
        <taxon>Streptophyta</taxon>
        <taxon>Embryophyta</taxon>
        <taxon>Tracheophyta</taxon>
        <taxon>Spermatophyta</taxon>
        <taxon>Magnoliopsida</taxon>
        <taxon>eudicotyledons</taxon>
        <taxon>Gunneridae</taxon>
        <taxon>Pentapetalae</taxon>
        <taxon>rosids</taxon>
        <taxon>fabids</taxon>
        <taxon>Fabales</taxon>
        <taxon>Fabaceae</taxon>
        <taxon>Papilionoideae</taxon>
        <taxon>50 kb inversion clade</taxon>
        <taxon>NPAAA clade</taxon>
        <taxon>indigoferoid/millettioid clade</taxon>
        <taxon>Phaseoleae</taxon>
        <taxon>Vigna</taxon>
    </lineage>
</organism>
<gene>
    <name evidence="2" type="ORF">V8G54_000850</name>
</gene>
<dbReference type="GO" id="GO:0005634">
    <property type="term" value="C:nucleus"/>
    <property type="evidence" value="ECO:0007669"/>
    <property type="project" value="TreeGrafter"/>
</dbReference>
<dbReference type="PANTHER" id="PTHR23335">
    <property type="entry name" value="CALMODULIN-BINDING TRANSCRIPTION ACTIVATOR CAMTA"/>
    <property type="match status" value="1"/>
</dbReference>
<feature type="region of interest" description="Disordered" evidence="1">
    <location>
        <begin position="179"/>
        <end position="201"/>
    </location>
</feature>
<dbReference type="GO" id="GO:0006357">
    <property type="term" value="P:regulation of transcription by RNA polymerase II"/>
    <property type="evidence" value="ECO:0007669"/>
    <property type="project" value="TreeGrafter"/>
</dbReference>
<keyword evidence="3" id="KW-1185">Reference proteome</keyword>
<dbReference type="AlphaFoldDB" id="A0AAQ3SAX9"/>
<feature type="region of interest" description="Disordered" evidence="1">
    <location>
        <begin position="626"/>
        <end position="655"/>
    </location>
</feature>
<evidence type="ECO:0000313" key="2">
    <source>
        <dbReference type="EMBL" id="WVZ22306.1"/>
    </source>
</evidence>
<feature type="region of interest" description="Disordered" evidence="1">
    <location>
        <begin position="136"/>
        <end position="161"/>
    </location>
</feature>
<feature type="compositionally biased region" description="Basic and acidic residues" evidence="1">
    <location>
        <begin position="187"/>
        <end position="201"/>
    </location>
</feature>
<dbReference type="GO" id="GO:0003712">
    <property type="term" value="F:transcription coregulator activity"/>
    <property type="evidence" value="ECO:0007669"/>
    <property type="project" value="TreeGrafter"/>
</dbReference>
<accession>A0AAQ3SAX9</accession>
<dbReference type="SUPFAM" id="SSF53098">
    <property type="entry name" value="Ribonuclease H-like"/>
    <property type="match status" value="1"/>
</dbReference>
<dbReference type="EMBL" id="CP144700">
    <property type="protein sequence ID" value="WVZ22306.1"/>
    <property type="molecule type" value="Genomic_DNA"/>
</dbReference>
<evidence type="ECO:0000256" key="1">
    <source>
        <dbReference type="SAM" id="MobiDB-lite"/>
    </source>
</evidence>
<proteinExistence type="predicted"/>
<protein>
    <submittedName>
        <fullName evidence="2">Uncharacterized protein</fullName>
    </submittedName>
</protein>
<reference evidence="2 3" key="1">
    <citation type="journal article" date="2023" name="Life. Sci Alliance">
        <title>Evolutionary insights into 3D genome organization and epigenetic landscape of Vigna mungo.</title>
        <authorList>
            <person name="Junaid A."/>
            <person name="Singh B."/>
            <person name="Bhatia S."/>
        </authorList>
    </citation>
    <scope>NUCLEOTIDE SEQUENCE [LARGE SCALE GENOMIC DNA]</scope>
    <source>
        <strain evidence="2">Urdbean</strain>
    </source>
</reference>
<name>A0AAQ3SAX9_VIGMU</name>
<dbReference type="PANTHER" id="PTHR23335:SF20">
    <property type="entry name" value="CALMODULIN-BINDING TRANSCRIPTION ACTIVATOR 1"/>
    <property type="match status" value="1"/>
</dbReference>
<dbReference type="Proteomes" id="UP001374535">
    <property type="component" value="Chromosome 1"/>
</dbReference>
<dbReference type="InterPro" id="IPR012337">
    <property type="entry name" value="RNaseH-like_sf"/>
</dbReference>
<dbReference type="GO" id="GO:0003690">
    <property type="term" value="F:double-stranded DNA binding"/>
    <property type="evidence" value="ECO:0007669"/>
    <property type="project" value="TreeGrafter"/>
</dbReference>
<sequence length="655" mass="74873">MSSPLIWRAKASYSSVCWFKQLVFALRWWHNSRWCSCGGAVVWWSCGDVYPLFCVGRLLTFLFLIGYNGPGMRDFRQFCRLSFSFVKGKPLEERVRRRSMEGRVSALERAIEKLREESGGNFQELKDMMKEMLQKSKNHKKGLEGSEKSVMKGKKEGKTGMDAEKDSLQNITKGKKFSEEGEFLANDEEKKEERYPQSTKPYEEGEKLLRPGAKTMVSWSNPIEVLVSMGVSTIAVIDPYPEISDVIKPTDLASGNGHKGISNYLAKSLSTSHLELLTMEEGKDGRKETSGMEVVQTVSEQTATLVLYRDIPDVIYLKDSLNAVQNATQVRKQLARHDDDDDDEFGWSNQQALSFLASRMNKSGQGEGLANAAVIQIQKKFQHWKKGKEFLIIRQRIEKKQFLSLIEQEESTILSYRPPPKPPDLNWRAVASGFPSYDNTFMKMSHGNKLHYSNLEDKVVKVSEVSFILLEGPGMRGTFGNFSIPYRATSYLTLNCIKQQKNALRSLFASEEWATSPHGTKSDGNQVMNLVLSDDRFWRPITYCLKCVIPLVKVLRLVDGDAKPAMPYIYEALDRAKEKIAENFQKIETRYKRVWKIIDTRWNLQLQRPLNAAAYYLNSRCNREENEDINEGEELSVEDEDDLSDVDLGEDEDEM</sequence>
<evidence type="ECO:0000313" key="3">
    <source>
        <dbReference type="Proteomes" id="UP001374535"/>
    </source>
</evidence>